<feature type="region of interest" description="Disordered" evidence="1">
    <location>
        <begin position="330"/>
        <end position="354"/>
    </location>
</feature>
<organism evidence="3 4">
    <name type="scientific">Acerihabitans arboris</name>
    <dbReference type="NCBI Taxonomy" id="2691583"/>
    <lineage>
        <taxon>Bacteria</taxon>
        <taxon>Pseudomonadati</taxon>
        <taxon>Pseudomonadota</taxon>
        <taxon>Gammaproteobacteria</taxon>
        <taxon>Enterobacterales</taxon>
        <taxon>Pectobacteriaceae</taxon>
        <taxon>Acerihabitans</taxon>
    </lineage>
</organism>
<dbReference type="RefSeq" id="WP_162366861.1">
    <property type="nucleotide sequence ID" value="NZ_WUBS01000010.1"/>
</dbReference>
<dbReference type="Gene3D" id="3.20.20.30">
    <property type="entry name" value="Luciferase-like domain"/>
    <property type="match status" value="1"/>
</dbReference>
<dbReference type="AlphaFoldDB" id="A0A845SSL7"/>
<reference evidence="3 4" key="2">
    <citation type="submission" date="2020-02" db="EMBL/GenBank/DDBJ databases">
        <title>The new genus of Enterobacteriales.</title>
        <authorList>
            <person name="Kim I.S."/>
        </authorList>
    </citation>
    <scope>NUCLEOTIDE SEQUENCE [LARGE SCALE GENOMIC DNA]</scope>
    <source>
        <strain evidence="3 4">SAP-6</strain>
    </source>
</reference>
<dbReference type="InterPro" id="IPR036661">
    <property type="entry name" value="Luciferase-like_sf"/>
</dbReference>
<gene>
    <name evidence="3" type="ORF">GRH90_15175</name>
</gene>
<protein>
    <submittedName>
        <fullName evidence="3">Putative FMN-dependent luciferase-like monooxygenase</fullName>
    </submittedName>
</protein>
<proteinExistence type="predicted"/>
<comment type="caution">
    <text evidence="3">The sequence shown here is derived from an EMBL/GenBank/DDBJ whole genome shotgun (WGS) entry which is preliminary data.</text>
</comment>
<dbReference type="InterPro" id="IPR024003">
    <property type="entry name" value="Luciferase-like_KPN01858"/>
</dbReference>
<reference evidence="3 4" key="1">
    <citation type="submission" date="2019-12" db="EMBL/GenBank/DDBJ databases">
        <authorList>
            <person name="Lee S.D."/>
        </authorList>
    </citation>
    <scope>NUCLEOTIDE SEQUENCE [LARGE SCALE GENOMIC DNA]</scope>
    <source>
        <strain evidence="3 4">SAP-6</strain>
    </source>
</reference>
<dbReference type="GO" id="GO:0005829">
    <property type="term" value="C:cytosol"/>
    <property type="evidence" value="ECO:0007669"/>
    <property type="project" value="TreeGrafter"/>
</dbReference>
<evidence type="ECO:0000313" key="3">
    <source>
        <dbReference type="EMBL" id="NDL64085.1"/>
    </source>
</evidence>
<dbReference type="SUPFAM" id="SSF51679">
    <property type="entry name" value="Bacterial luciferase-like"/>
    <property type="match status" value="1"/>
</dbReference>
<dbReference type="NCBIfam" id="TIGR04027">
    <property type="entry name" value="LLM_KPN_01858"/>
    <property type="match status" value="1"/>
</dbReference>
<keyword evidence="3" id="KW-0560">Oxidoreductase</keyword>
<dbReference type="EMBL" id="WUBS01000010">
    <property type="protein sequence ID" value="NDL64085.1"/>
    <property type="molecule type" value="Genomic_DNA"/>
</dbReference>
<feature type="compositionally biased region" description="Basic and acidic residues" evidence="1">
    <location>
        <begin position="336"/>
        <end position="346"/>
    </location>
</feature>
<dbReference type="InterPro" id="IPR050766">
    <property type="entry name" value="Bact_Lucif_Oxidored"/>
</dbReference>
<feature type="domain" description="Luciferase-like" evidence="2">
    <location>
        <begin position="17"/>
        <end position="288"/>
    </location>
</feature>
<dbReference type="InterPro" id="IPR011251">
    <property type="entry name" value="Luciferase-like_dom"/>
</dbReference>
<keyword evidence="4" id="KW-1185">Reference proteome</keyword>
<keyword evidence="3" id="KW-0503">Monooxygenase</keyword>
<dbReference type="GO" id="GO:0016705">
    <property type="term" value="F:oxidoreductase activity, acting on paired donors, with incorporation or reduction of molecular oxygen"/>
    <property type="evidence" value="ECO:0007669"/>
    <property type="project" value="InterPro"/>
</dbReference>
<evidence type="ECO:0000259" key="2">
    <source>
        <dbReference type="Pfam" id="PF00296"/>
    </source>
</evidence>
<dbReference type="Pfam" id="PF00296">
    <property type="entry name" value="Bac_luciferase"/>
    <property type="match status" value="1"/>
</dbReference>
<evidence type="ECO:0000313" key="4">
    <source>
        <dbReference type="Proteomes" id="UP000461443"/>
    </source>
</evidence>
<name>A0A845SSL7_9GAMM</name>
<evidence type="ECO:0000256" key="1">
    <source>
        <dbReference type="SAM" id="MobiDB-lite"/>
    </source>
</evidence>
<sequence length="354" mass="38003">MGTKRLGFFTRLLDEVNPRQRYRLATEQILHAESLGFDSAWVAQHHFHEAEGGLPAPLVFLAHIAALTRRIRLGTGVITLPMELALRVAEDTAVLDLLSDGRLEIGLGSGGTPSSFPPFGLQSDERGAVFGANLAILLAAWRGDTLGAGDNRLYPAAKALAGRVWQATFSVDGGARAGAAGDGLMLSRTQPRPEAAPDLPLDAMQNPIIDAYLDALPDGVEPRILGSRTAFAADDGDRARQWAEKGLRRQAENFRATGQRLNGDRLDDFIAAFDVHLGTPEDVLASLRRDSALARVTDLAFQVHSIDPPHPYILRSLELIAGDVAPALGWTPPARGDGDAPSHRPDTLSSQETL</sequence>
<dbReference type="PANTHER" id="PTHR30137">
    <property type="entry name" value="LUCIFERASE-LIKE MONOOXYGENASE"/>
    <property type="match status" value="1"/>
</dbReference>
<dbReference type="GO" id="GO:0004497">
    <property type="term" value="F:monooxygenase activity"/>
    <property type="evidence" value="ECO:0007669"/>
    <property type="project" value="UniProtKB-KW"/>
</dbReference>
<accession>A0A845SSL7</accession>
<dbReference type="PANTHER" id="PTHR30137:SF15">
    <property type="entry name" value="BLL6902 PROTEIN"/>
    <property type="match status" value="1"/>
</dbReference>
<dbReference type="Proteomes" id="UP000461443">
    <property type="component" value="Unassembled WGS sequence"/>
</dbReference>